<keyword evidence="6 12" id="KW-0547">Nucleotide-binding</keyword>
<sequence>MLDPTLLRKELQTVVDRLKSRGVDFDTERFNALESRRKAVQTETESLQARRNALAKQIGQLKAKGEDASAVMAESQAVPVRLKQLEEDLAEVQGSLNEWLMAIPNLPHASVPQGGSSDDNVEVRRWVPKAGADGNPAPLGFEAKDHVTLGEPLGLDFDMAAKLSGARFSFMRGPIARLHRALAQFMLDLQTNTHGYTECYTPYIVNASTLYGTGQLPKFKDDMFAVSKGGDDDAKVDEQGKSYVREDQYLISTSEITLTSVARDSILADPDLPLRLTAHTPCFRSEAGSGGRDTRGMIRQHQFDKVEMVQIVRPDTSYDALEQMVGHAEKVLQLLGLPYRVVLLCTGDMGFGAAKTYDLEVWLPAQNTWREISSVSNCESFQARRMQARFRNAQGKPEFVHTLNGSGLAVGRALVAVLENGQQADGSIVVPEVLRPYMGGVDVLGG</sequence>
<evidence type="ECO:0000256" key="15">
    <source>
        <dbReference type="SAM" id="Coils"/>
    </source>
</evidence>
<feature type="binding site" evidence="12">
    <location>
        <position position="406"/>
    </location>
    <ligand>
        <name>L-serine</name>
        <dbReference type="ChEBI" id="CHEBI:33384"/>
    </ligand>
</feature>
<evidence type="ECO:0000313" key="17">
    <source>
        <dbReference type="EMBL" id="OZI38655.1"/>
    </source>
</evidence>
<feature type="binding site" evidence="12 14">
    <location>
        <begin position="371"/>
        <end position="374"/>
    </location>
    <ligand>
        <name>ATP</name>
        <dbReference type="ChEBI" id="CHEBI:30616"/>
    </ligand>
</feature>
<dbReference type="PRINTS" id="PR00981">
    <property type="entry name" value="TRNASYNTHSER"/>
</dbReference>
<evidence type="ECO:0000256" key="6">
    <source>
        <dbReference type="ARBA" id="ARBA00022741"/>
    </source>
</evidence>
<dbReference type="SUPFAM" id="SSF55681">
    <property type="entry name" value="Class II aaRS and biotin synthetases"/>
    <property type="match status" value="1"/>
</dbReference>
<dbReference type="InterPro" id="IPR006195">
    <property type="entry name" value="aa-tRNA-synth_II"/>
</dbReference>
<evidence type="ECO:0000256" key="12">
    <source>
        <dbReference type="HAMAP-Rule" id="MF_00176"/>
    </source>
</evidence>
<keyword evidence="9 12" id="KW-0030">Aminoacyl-tRNA synthetase</keyword>
<keyword evidence="5 12" id="KW-0436">Ligase</keyword>
<keyword evidence="7 12" id="KW-0067">ATP-binding</keyword>
<name>A0A261SNF8_9BORD</name>
<feature type="binding site" evidence="12">
    <location>
        <begin position="253"/>
        <end position="255"/>
    </location>
    <ligand>
        <name>L-serine</name>
        <dbReference type="ChEBI" id="CHEBI:33384"/>
    </ligand>
</feature>
<comment type="catalytic activity">
    <reaction evidence="11 12">
        <text>tRNA(Ser) + L-serine + ATP = L-seryl-tRNA(Ser) + AMP + diphosphate + H(+)</text>
        <dbReference type="Rhea" id="RHEA:12292"/>
        <dbReference type="Rhea" id="RHEA-COMP:9669"/>
        <dbReference type="Rhea" id="RHEA-COMP:9703"/>
        <dbReference type="ChEBI" id="CHEBI:15378"/>
        <dbReference type="ChEBI" id="CHEBI:30616"/>
        <dbReference type="ChEBI" id="CHEBI:33019"/>
        <dbReference type="ChEBI" id="CHEBI:33384"/>
        <dbReference type="ChEBI" id="CHEBI:78442"/>
        <dbReference type="ChEBI" id="CHEBI:78533"/>
        <dbReference type="ChEBI" id="CHEBI:456215"/>
        <dbReference type="EC" id="6.1.1.11"/>
    </reaction>
</comment>
<keyword evidence="8 12" id="KW-0648">Protein biosynthesis</keyword>
<protein>
    <recommendedName>
        <fullName evidence="12">Serine--tRNA ligase</fullName>
        <ecNumber evidence="12">6.1.1.11</ecNumber>
    </recommendedName>
    <alternativeName>
        <fullName evidence="12">Seryl-tRNA synthetase</fullName>
        <shortName evidence="12">SerRS</shortName>
    </alternativeName>
    <alternativeName>
        <fullName evidence="12">Seryl-tRNA(Ser/Sec) synthetase</fullName>
    </alternativeName>
</protein>
<dbReference type="PROSITE" id="PS50862">
    <property type="entry name" value="AA_TRNA_LIGASE_II"/>
    <property type="match status" value="1"/>
</dbReference>
<accession>A0A261SNF8</accession>
<dbReference type="PIRSF" id="PIRSF001529">
    <property type="entry name" value="Ser-tRNA-synth_IIa"/>
    <property type="match status" value="1"/>
</dbReference>
<dbReference type="EC" id="6.1.1.11" evidence="12"/>
<dbReference type="InterPro" id="IPR002314">
    <property type="entry name" value="aa-tRNA-synt_IIb"/>
</dbReference>
<evidence type="ECO:0000256" key="5">
    <source>
        <dbReference type="ARBA" id="ARBA00022598"/>
    </source>
</evidence>
<dbReference type="AlphaFoldDB" id="A0A261SNF8"/>
<feature type="binding site" evidence="13">
    <location>
        <position position="404"/>
    </location>
    <ligand>
        <name>L-serine</name>
        <dbReference type="ChEBI" id="CHEBI:33384"/>
    </ligand>
</feature>
<dbReference type="Proteomes" id="UP000216020">
    <property type="component" value="Unassembled WGS sequence"/>
</dbReference>
<evidence type="ECO:0000256" key="14">
    <source>
        <dbReference type="PIRSR" id="PIRSR001529-2"/>
    </source>
</evidence>
<dbReference type="Gene3D" id="3.30.930.10">
    <property type="entry name" value="Bira Bifunctional Protein, Domain 2"/>
    <property type="match status" value="1"/>
</dbReference>
<keyword evidence="15" id="KW-0175">Coiled coil</keyword>
<dbReference type="UniPathway" id="UPA00906">
    <property type="reaction ID" value="UER00895"/>
</dbReference>
<dbReference type="Pfam" id="PF02403">
    <property type="entry name" value="Seryl_tRNA_N"/>
    <property type="match status" value="1"/>
</dbReference>
<feature type="coiled-coil region" evidence="15">
    <location>
        <begin position="30"/>
        <end position="102"/>
    </location>
</feature>
<keyword evidence="18" id="KW-1185">Reference proteome</keyword>
<dbReference type="RefSeq" id="WP_094852754.1">
    <property type="nucleotide sequence ID" value="NZ_NEVM01000001.1"/>
</dbReference>
<keyword evidence="4 12" id="KW-0963">Cytoplasm</keyword>
<comment type="function">
    <text evidence="12">Catalyzes the attachment of serine to tRNA(Ser). Is also able to aminoacylate tRNA(Sec) with serine, to form the misacylated tRNA L-seryl-tRNA(Sec), which will be further converted into selenocysteinyl-tRNA(Sec).</text>
</comment>
<dbReference type="PANTHER" id="PTHR43697:SF1">
    <property type="entry name" value="SERINE--TRNA LIGASE"/>
    <property type="match status" value="1"/>
</dbReference>
<gene>
    <name evidence="12" type="primary">serS</name>
    <name evidence="17" type="ORF">CAL29_06480</name>
</gene>
<dbReference type="GO" id="GO:0004828">
    <property type="term" value="F:serine-tRNA ligase activity"/>
    <property type="evidence" value="ECO:0007669"/>
    <property type="project" value="UniProtKB-UniRule"/>
</dbReference>
<comment type="caution">
    <text evidence="17">The sequence shown here is derived from an EMBL/GenBank/DDBJ whole genome shotgun (WGS) entry which is preliminary data.</text>
</comment>
<evidence type="ECO:0000256" key="2">
    <source>
        <dbReference type="ARBA" id="ARBA00005045"/>
    </source>
</evidence>
<dbReference type="GO" id="GO:0006434">
    <property type="term" value="P:seryl-tRNA aminoacylation"/>
    <property type="evidence" value="ECO:0007669"/>
    <property type="project" value="UniProtKB-UniRule"/>
</dbReference>
<evidence type="ECO:0000256" key="3">
    <source>
        <dbReference type="ARBA" id="ARBA00010728"/>
    </source>
</evidence>
<evidence type="ECO:0000256" key="4">
    <source>
        <dbReference type="ARBA" id="ARBA00022490"/>
    </source>
</evidence>
<evidence type="ECO:0000256" key="9">
    <source>
        <dbReference type="ARBA" id="ARBA00023146"/>
    </source>
</evidence>
<evidence type="ECO:0000256" key="7">
    <source>
        <dbReference type="ARBA" id="ARBA00022840"/>
    </source>
</evidence>
<feature type="binding site" evidence="13">
    <location>
        <position position="284"/>
    </location>
    <ligand>
        <name>L-serine</name>
        <dbReference type="ChEBI" id="CHEBI:33384"/>
    </ligand>
</feature>
<dbReference type="SUPFAM" id="SSF46589">
    <property type="entry name" value="tRNA-binding arm"/>
    <property type="match status" value="1"/>
</dbReference>
<proteinExistence type="inferred from homology"/>
<evidence type="ECO:0000256" key="10">
    <source>
        <dbReference type="ARBA" id="ARBA00047929"/>
    </source>
</evidence>
<comment type="domain">
    <text evidence="12">Consists of two distinct domains, a catalytic core and a N-terminal extension that is involved in tRNA binding.</text>
</comment>
<dbReference type="GO" id="GO:0005737">
    <property type="term" value="C:cytoplasm"/>
    <property type="evidence" value="ECO:0007669"/>
    <property type="project" value="UniProtKB-SubCell"/>
</dbReference>
<dbReference type="HAMAP" id="MF_00176">
    <property type="entry name" value="Ser_tRNA_synth_type1"/>
    <property type="match status" value="1"/>
</dbReference>
<dbReference type="NCBIfam" id="TIGR00414">
    <property type="entry name" value="serS"/>
    <property type="match status" value="1"/>
</dbReference>
<dbReference type="OrthoDB" id="9804647at2"/>
<dbReference type="InterPro" id="IPR010978">
    <property type="entry name" value="tRNA-bd_arm"/>
</dbReference>
<feature type="binding site" evidence="13">
    <location>
        <position position="253"/>
    </location>
    <ligand>
        <name>L-serine</name>
        <dbReference type="ChEBI" id="CHEBI:33384"/>
    </ligand>
</feature>
<feature type="binding site" evidence="12 13">
    <location>
        <position position="307"/>
    </location>
    <ligand>
        <name>L-serine</name>
        <dbReference type="ChEBI" id="CHEBI:33384"/>
    </ligand>
</feature>
<dbReference type="Pfam" id="PF00587">
    <property type="entry name" value="tRNA-synt_2b"/>
    <property type="match status" value="1"/>
</dbReference>
<organism evidence="17 18">
    <name type="scientific">Bordetella genomosp. 10</name>
    <dbReference type="NCBI Taxonomy" id="1416804"/>
    <lineage>
        <taxon>Bacteria</taxon>
        <taxon>Pseudomonadati</taxon>
        <taxon>Pseudomonadota</taxon>
        <taxon>Betaproteobacteria</taxon>
        <taxon>Burkholderiales</taxon>
        <taxon>Alcaligenaceae</taxon>
        <taxon>Bordetella</taxon>
    </lineage>
</organism>
<dbReference type="InterPro" id="IPR015866">
    <property type="entry name" value="Ser-tRNA-synth_1_N"/>
</dbReference>
<comment type="caution">
    <text evidence="12">Lacks conserved residue(s) required for the propagation of feature annotation.</text>
</comment>
<evidence type="ECO:0000256" key="11">
    <source>
        <dbReference type="ARBA" id="ARBA00048823"/>
    </source>
</evidence>
<comment type="pathway">
    <text evidence="2 12">Aminoacyl-tRNA biosynthesis; selenocysteinyl-tRNA(Sec) biosynthesis; L-seryl-tRNA(Sec) from L-serine and tRNA(Sec): step 1/1.</text>
</comment>
<dbReference type="InterPro" id="IPR045864">
    <property type="entry name" value="aa-tRNA-synth_II/BPL/LPL"/>
</dbReference>
<feature type="domain" description="Aminoacyl-transfer RNA synthetases class-II family profile" evidence="16">
    <location>
        <begin position="177"/>
        <end position="431"/>
    </location>
</feature>
<comment type="similarity">
    <text evidence="3 12">Belongs to the class-II aminoacyl-tRNA synthetase family. Type-1 seryl-tRNA synthetase subfamily.</text>
</comment>
<reference evidence="18" key="1">
    <citation type="submission" date="2017-05" db="EMBL/GenBank/DDBJ databases">
        <title>Complete and WGS of Bordetella genogroups.</title>
        <authorList>
            <person name="Spilker T."/>
            <person name="Lipuma J."/>
        </authorList>
    </citation>
    <scope>NUCLEOTIDE SEQUENCE [LARGE SCALE GENOMIC DNA]</scope>
    <source>
        <strain evidence="18">AU16122</strain>
    </source>
</reference>
<dbReference type="Gene3D" id="1.10.287.40">
    <property type="entry name" value="Serine-tRNA synthetase, tRNA binding domain"/>
    <property type="match status" value="1"/>
</dbReference>
<comment type="subunit">
    <text evidence="12">Homodimer. The tRNA molecule binds across the dimer.</text>
</comment>
<dbReference type="GO" id="GO:0016260">
    <property type="term" value="P:selenocysteine biosynthetic process"/>
    <property type="evidence" value="ECO:0007669"/>
    <property type="project" value="UniProtKB-UniRule"/>
</dbReference>
<dbReference type="CDD" id="cd00770">
    <property type="entry name" value="SerRS_core"/>
    <property type="match status" value="1"/>
</dbReference>
<evidence type="ECO:0000313" key="18">
    <source>
        <dbReference type="Proteomes" id="UP000216020"/>
    </source>
</evidence>
<comment type="catalytic activity">
    <reaction evidence="10 12">
        <text>tRNA(Sec) + L-serine + ATP = L-seryl-tRNA(Sec) + AMP + diphosphate + H(+)</text>
        <dbReference type="Rhea" id="RHEA:42580"/>
        <dbReference type="Rhea" id="RHEA-COMP:9742"/>
        <dbReference type="Rhea" id="RHEA-COMP:10128"/>
        <dbReference type="ChEBI" id="CHEBI:15378"/>
        <dbReference type="ChEBI" id="CHEBI:30616"/>
        <dbReference type="ChEBI" id="CHEBI:33019"/>
        <dbReference type="ChEBI" id="CHEBI:33384"/>
        <dbReference type="ChEBI" id="CHEBI:78442"/>
        <dbReference type="ChEBI" id="CHEBI:78533"/>
        <dbReference type="ChEBI" id="CHEBI:456215"/>
        <dbReference type="EC" id="6.1.1.11"/>
    </reaction>
</comment>
<feature type="binding site" evidence="12 14">
    <location>
        <begin position="284"/>
        <end position="286"/>
    </location>
    <ligand>
        <name>ATP</name>
        <dbReference type="ChEBI" id="CHEBI:30616"/>
    </ligand>
</feature>
<dbReference type="InterPro" id="IPR033729">
    <property type="entry name" value="SerRS_core"/>
</dbReference>
<evidence type="ECO:0000256" key="1">
    <source>
        <dbReference type="ARBA" id="ARBA00004496"/>
    </source>
</evidence>
<evidence type="ECO:0000256" key="8">
    <source>
        <dbReference type="ARBA" id="ARBA00022917"/>
    </source>
</evidence>
<dbReference type="InterPro" id="IPR002317">
    <property type="entry name" value="Ser-tRNA-ligase_type_1"/>
</dbReference>
<dbReference type="GO" id="GO:0005524">
    <property type="term" value="F:ATP binding"/>
    <property type="evidence" value="ECO:0007669"/>
    <property type="project" value="UniProtKB-UniRule"/>
</dbReference>
<dbReference type="EMBL" id="NEVM01000001">
    <property type="protein sequence ID" value="OZI38655.1"/>
    <property type="molecule type" value="Genomic_DNA"/>
</dbReference>
<dbReference type="InterPro" id="IPR042103">
    <property type="entry name" value="SerRS_1_N_sf"/>
</dbReference>
<dbReference type="PANTHER" id="PTHR43697">
    <property type="entry name" value="SERYL-TRNA SYNTHETASE"/>
    <property type="match status" value="1"/>
</dbReference>
<comment type="subcellular location">
    <subcellularLocation>
        <location evidence="1 12">Cytoplasm</location>
    </subcellularLocation>
</comment>
<evidence type="ECO:0000259" key="16">
    <source>
        <dbReference type="PROSITE" id="PS50862"/>
    </source>
</evidence>
<evidence type="ECO:0000256" key="13">
    <source>
        <dbReference type="PIRSR" id="PIRSR001529-1"/>
    </source>
</evidence>